<dbReference type="InterPro" id="IPR019314">
    <property type="entry name" value="BORCS6"/>
</dbReference>
<feature type="compositionally biased region" description="Polar residues" evidence="1">
    <location>
        <begin position="41"/>
        <end position="55"/>
    </location>
</feature>
<evidence type="ECO:0000259" key="2">
    <source>
        <dbReference type="Pfam" id="PF10157"/>
    </source>
</evidence>
<dbReference type="AlphaFoldDB" id="A0A4U5PCW0"/>
<dbReference type="EMBL" id="AZBU02000002">
    <property type="protein sequence ID" value="TKR94150.1"/>
    <property type="molecule type" value="Genomic_DNA"/>
</dbReference>
<dbReference type="PANTHER" id="PTHR13440:SF7">
    <property type="entry name" value="BLOC-1 RELATED COMPLEX SUBUNIT 6"/>
    <property type="match status" value="1"/>
</dbReference>
<reference evidence="3 4" key="2">
    <citation type="journal article" date="2019" name="G3 (Bethesda)">
        <title>Hybrid Assembly of the Genome of the Entomopathogenic Nematode Steinernema carpocapsae Identifies the X-Chromosome.</title>
        <authorList>
            <person name="Serra L."/>
            <person name="Macchietto M."/>
            <person name="Macias-Munoz A."/>
            <person name="McGill C.J."/>
            <person name="Rodriguez I.M."/>
            <person name="Rodriguez B."/>
            <person name="Murad R."/>
            <person name="Mortazavi A."/>
        </authorList>
    </citation>
    <scope>NUCLEOTIDE SEQUENCE [LARGE SCALE GENOMIC DNA]</scope>
    <source>
        <strain evidence="3 4">ALL</strain>
    </source>
</reference>
<feature type="compositionally biased region" description="Basic and acidic residues" evidence="1">
    <location>
        <begin position="26"/>
        <end position="37"/>
    </location>
</feature>
<dbReference type="STRING" id="34508.A0A4U5PCW0"/>
<sequence length="165" mass="18106">MVKQATSESTSGNQCSFVATDLEERIRSSSCKRESAHPQEGSHTPLGSSDRSMSPDTYAPDPSVILGIEAHAKAIATELDVMMRDLRGSLHGMSDLTREYANCYLTSISSSCDSVDAVIKNTYALLAKTEELMGTLKGKDKLQQQIKQLKRLVDMFESHFVNSLT</sequence>
<gene>
    <name evidence="3" type="ORF">L596_008476</name>
</gene>
<name>A0A4U5PCW0_STECR</name>
<dbReference type="InterPro" id="IPR046465">
    <property type="entry name" value="BORCS6_C"/>
</dbReference>
<keyword evidence="4" id="KW-1185">Reference proteome</keyword>
<evidence type="ECO:0000256" key="1">
    <source>
        <dbReference type="SAM" id="MobiDB-lite"/>
    </source>
</evidence>
<dbReference type="GO" id="GO:0032418">
    <property type="term" value="P:lysosome localization"/>
    <property type="evidence" value="ECO:0007669"/>
    <property type="project" value="TreeGrafter"/>
</dbReference>
<dbReference type="Proteomes" id="UP000298663">
    <property type="component" value="Unassembled WGS sequence"/>
</dbReference>
<comment type="caution">
    <text evidence="3">The sequence shown here is derived from an EMBL/GenBank/DDBJ whole genome shotgun (WGS) entry which is preliminary data.</text>
</comment>
<dbReference type="Pfam" id="PF10157">
    <property type="entry name" value="BORCS6"/>
    <property type="match status" value="1"/>
</dbReference>
<dbReference type="PANTHER" id="PTHR13440">
    <property type="entry name" value="BLOC-1 RELATED COMPLEX SUBUNIT 6"/>
    <property type="match status" value="1"/>
</dbReference>
<reference evidence="3 4" key="1">
    <citation type="journal article" date="2015" name="Genome Biol.">
        <title>Comparative genomics of Steinernema reveals deeply conserved gene regulatory networks.</title>
        <authorList>
            <person name="Dillman A.R."/>
            <person name="Macchietto M."/>
            <person name="Porter C.F."/>
            <person name="Rogers A."/>
            <person name="Williams B."/>
            <person name="Antoshechkin I."/>
            <person name="Lee M.M."/>
            <person name="Goodwin Z."/>
            <person name="Lu X."/>
            <person name="Lewis E.E."/>
            <person name="Goodrich-Blair H."/>
            <person name="Stock S.P."/>
            <person name="Adams B.J."/>
            <person name="Sternberg P.W."/>
            <person name="Mortazavi A."/>
        </authorList>
    </citation>
    <scope>NUCLEOTIDE SEQUENCE [LARGE SCALE GENOMIC DNA]</scope>
    <source>
        <strain evidence="3 4">ALL</strain>
    </source>
</reference>
<dbReference type="GO" id="GO:0099078">
    <property type="term" value="C:BORC complex"/>
    <property type="evidence" value="ECO:0007669"/>
    <property type="project" value="TreeGrafter"/>
</dbReference>
<dbReference type="OrthoDB" id="21270at2759"/>
<protein>
    <recommendedName>
        <fullName evidence="2">BLOC-1-related complex subunit 6 C-terminal helix domain-containing protein</fullName>
    </recommendedName>
</protein>
<proteinExistence type="predicted"/>
<organism evidence="3 4">
    <name type="scientific">Steinernema carpocapsae</name>
    <name type="common">Entomopathogenic nematode</name>
    <dbReference type="NCBI Taxonomy" id="34508"/>
    <lineage>
        <taxon>Eukaryota</taxon>
        <taxon>Metazoa</taxon>
        <taxon>Ecdysozoa</taxon>
        <taxon>Nematoda</taxon>
        <taxon>Chromadorea</taxon>
        <taxon>Rhabditida</taxon>
        <taxon>Tylenchina</taxon>
        <taxon>Panagrolaimomorpha</taxon>
        <taxon>Strongyloidoidea</taxon>
        <taxon>Steinernematidae</taxon>
        <taxon>Steinernema</taxon>
    </lineage>
</organism>
<feature type="region of interest" description="Disordered" evidence="1">
    <location>
        <begin position="26"/>
        <end position="60"/>
    </location>
</feature>
<feature type="domain" description="BLOC-1-related complex subunit 6 C-terminal helix" evidence="2">
    <location>
        <begin position="59"/>
        <end position="157"/>
    </location>
</feature>
<accession>A0A4U5PCW0</accession>
<evidence type="ECO:0000313" key="4">
    <source>
        <dbReference type="Proteomes" id="UP000298663"/>
    </source>
</evidence>
<evidence type="ECO:0000313" key="3">
    <source>
        <dbReference type="EMBL" id="TKR94150.1"/>
    </source>
</evidence>